<reference evidence="4" key="1">
    <citation type="journal article" date="2019" name="Int. J. Syst. Evol. Microbiol.">
        <title>The Global Catalogue of Microorganisms (GCM) 10K type strain sequencing project: providing services to taxonomists for standard genome sequencing and annotation.</title>
        <authorList>
            <consortium name="The Broad Institute Genomics Platform"/>
            <consortium name="The Broad Institute Genome Sequencing Center for Infectious Disease"/>
            <person name="Wu L."/>
            <person name="Ma J."/>
        </authorList>
    </citation>
    <scope>NUCLEOTIDE SEQUENCE [LARGE SCALE GENOMIC DNA]</scope>
    <source>
        <strain evidence="4">KCTC 32998</strain>
    </source>
</reference>
<proteinExistence type="predicted"/>
<feature type="signal peptide" evidence="2">
    <location>
        <begin position="1"/>
        <end position="40"/>
    </location>
</feature>
<evidence type="ECO:0000256" key="2">
    <source>
        <dbReference type="SAM" id="SignalP"/>
    </source>
</evidence>
<protein>
    <submittedName>
        <fullName evidence="3">Membrane protein</fullName>
    </submittedName>
</protein>
<dbReference type="RefSeq" id="WP_229808875.1">
    <property type="nucleotide sequence ID" value="NZ_BMZI01000001.1"/>
</dbReference>
<feature type="region of interest" description="Disordered" evidence="1">
    <location>
        <begin position="294"/>
        <end position="321"/>
    </location>
</feature>
<gene>
    <name evidence="3" type="ORF">GCM10009038_04570</name>
</gene>
<dbReference type="Pfam" id="PF06082">
    <property type="entry name" value="YjbH"/>
    <property type="match status" value="1"/>
</dbReference>
<keyword evidence="4" id="KW-1185">Reference proteome</keyword>
<evidence type="ECO:0000313" key="3">
    <source>
        <dbReference type="EMBL" id="GHB09957.1"/>
    </source>
</evidence>
<dbReference type="InterPro" id="IPR010344">
    <property type="entry name" value="YbjH"/>
</dbReference>
<accession>A0ABQ3DP19</accession>
<feature type="chain" id="PRO_5046339937" evidence="2">
    <location>
        <begin position="41"/>
        <end position="716"/>
    </location>
</feature>
<evidence type="ECO:0000256" key="1">
    <source>
        <dbReference type="SAM" id="MobiDB-lite"/>
    </source>
</evidence>
<dbReference type="Proteomes" id="UP000646745">
    <property type="component" value="Unassembled WGS sequence"/>
</dbReference>
<comment type="caution">
    <text evidence="3">The sequence shown here is derived from an EMBL/GenBank/DDBJ whole genome shotgun (WGS) entry which is preliminary data.</text>
</comment>
<dbReference type="EMBL" id="BMZI01000001">
    <property type="protein sequence ID" value="GHB09957.1"/>
    <property type="molecule type" value="Genomic_DNA"/>
</dbReference>
<name>A0ABQ3DP19_9GAMM</name>
<evidence type="ECO:0000313" key="4">
    <source>
        <dbReference type="Proteomes" id="UP000646745"/>
    </source>
</evidence>
<keyword evidence="2" id="KW-0732">Signal</keyword>
<organism evidence="3 4">
    <name type="scientific">Salinicola rhizosphaerae</name>
    <dbReference type="NCBI Taxonomy" id="1443141"/>
    <lineage>
        <taxon>Bacteria</taxon>
        <taxon>Pseudomonadati</taxon>
        <taxon>Pseudomonadota</taxon>
        <taxon>Gammaproteobacteria</taxon>
        <taxon>Oceanospirillales</taxon>
        <taxon>Halomonadaceae</taxon>
        <taxon>Salinicola</taxon>
    </lineage>
</organism>
<sequence length="716" mass="79898">MTKIAKRRFCAARRVPPAIGFTLPMLPLPLLLAQAPVAHADLGQARTDFGGVGLMQTPTARMAPLGDISLNASHVSPYNRYNVSVQALDWLEAGFRYTAVLNQDYRASGDDDRSYLDKGVDFKLRLLEENRYTPAVALGFRDFGGTGLFGSEYLVASKRWYDFDFTLGLGWGYLANGSSLDNPLSAVSSRFDARSTQNPDQAGDFELGDLFAGNLGLFGGVEYQTPWQPLTLQLEYDGNDYRNEPLDNPQTQDSPINVGARLDLNDNVSLSAGFERGNTAMFGITFRGNLAGLSQPKTADPRPAPIEPAPASTTRNWNDVSDDLATNAGMRVRRVTRDGDELIVEAEATKYRSLLESETRANRILNNHTSDDIDTYRYRWESVGLGLRDDVHDRQAFVNAATSTAYDQQYHYGLYASALTQPDDQAPHGETLYDDDLASFSWNLSPGLNQNLGGPDGYLYQLYAKLDAEYRTDANGWFSGQAALNLIDNFDNYDYIASSKLPRVRTYIGNYLDETSLGIYNLQYTRTARFGEDWYGMAYGGILEMMYAGAGGEVLYRPFDSRVAFGVDLNWVKQRDFDQRFDMRDYDTWTGHATAYIQTGVEDVLAQISVGRYLAGDIGTTFDFSRQFDSGVRVGAWATFTDAGDDYGEGSFDKGLYVSIPFDAFFTSSSRNSTTIAWQPLTRDGGARLARRYTLYGLTNDRDMGNYWDTYDDVWK</sequence>